<reference evidence="2 3" key="1">
    <citation type="journal article" date="2014" name="Proc. Natl. Acad. Sci. U.S.A.">
        <title>Functional characterization of flavobacteria rhodopsins reveals a unique class of light-driven chloride pump in bacteria.</title>
        <authorList>
            <person name="Yoshizawa S."/>
            <person name="Kumagai Y."/>
            <person name="Kim H."/>
            <person name="Ogura Y."/>
            <person name="Hayashi T."/>
            <person name="Iwasaki W."/>
            <person name="DeLong E.F."/>
            <person name="Kogure K."/>
        </authorList>
    </citation>
    <scope>NUCLEOTIDE SEQUENCE [LARGE SCALE GENOMIC DNA]</scope>
    <source>
        <strain evidence="2 3">S1-08</strain>
    </source>
</reference>
<feature type="transmembrane region" description="Helical" evidence="1">
    <location>
        <begin position="39"/>
        <end position="59"/>
    </location>
</feature>
<dbReference type="AlphaFoldDB" id="W8VQV9"/>
<name>W8VQV9_9FLAO</name>
<keyword evidence="1" id="KW-0472">Membrane</keyword>
<sequence length="68" mass="7737">MAAQQRNPLLGGIFALLFIGFGAYRFFMYYTEQADMPTWQLILAGAFIVYGLFVGYTVLTQKKESDNE</sequence>
<proteinExistence type="predicted"/>
<keyword evidence="1" id="KW-1133">Transmembrane helix</keyword>
<dbReference type="HOGENOM" id="CLU_2863308_0_0_10"/>
<gene>
    <name evidence="2" type="ORF">NMS_1920</name>
</gene>
<dbReference type="RefSeq" id="WP_041496445.1">
    <property type="nucleotide sequence ID" value="NZ_AP014548.1"/>
</dbReference>
<evidence type="ECO:0000313" key="3">
    <source>
        <dbReference type="Proteomes" id="UP000031760"/>
    </source>
</evidence>
<dbReference type="OrthoDB" id="1145122at2"/>
<evidence type="ECO:0000313" key="2">
    <source>
        <dbReference type="EMBL" id="BAO55929.1"/>
    </source>
</evidence>
<dbReference type="Proteomes" id="UP000031760">
    <property type="component" value="Chromosome"/>
</dbReference>
<feature type="transmembrane region" description="Helical" evidence="1">
    <location>
        <begin position="9"/>
        <end position="27"/>
    </location>
</feature>
<accession>W8VQV9</accession>
<dbReference type="EMBL" id="AP014548">
    <property type="protein sequence ID" value="BAO55929.1"/>
    <property type="molecule type" value="Genomic_DNA"/>
</dbReference>
<dbReference type="KEGG" id="nmf:NMS_1920"/>
<organism evidence="2 3">
    <name type="scientific">Nonlabens marinus S1-08</name>
    <dbReference type="NCBI Taxonomy" id="1454201"/>
    <lineage>
        <taxon>Bacteria</taxon>
        <taxon>Pseudomonadati</taxon>
        <taxon>Bacteroidota</taxon>
        <taxon>Flavobacteriia</taxon>
        <taxon>Flavobacteriales</taxon>
        <taxon>Flavobacteriaceae</taxon>
        <taxon>Nonlabens</taxon>
    </lineage>
</organism>
<keyword evidence="3" id="KW-1185">Reference proteome</keyword>
<evidence type="ECO:0000256" key="1">
    <source>
        <dbReference type="SAM" id="Phobius"/>
    </source>
</evidence>
<dbReference type="STRING" id="1454201.NMS_1920"/>
<protein>
    <submittedName>
        <fullName evidence="2">Uncharacterized protein</fullName>
    </submittedName>
</protein>
<keyword evidence="1" id="KW-0812">Transmembrane</keyword>